<keyword evidence="2" id="KW-1185">Reference proteome</keyword>
<dbReference type="EMBL" id="LWDX02024539">
    <property type="protein sequence ID" value="OEL30903.1"/>
    <property type="molecule type" value="Genomic_DNA"/>
</dbReference>
<evidence type="ECO:0000313" key="2">
    <source>
        <dbReference type="Proteomes" id="UP000095767"/>
    </source>
</evidence>
<dbReference type="OrthoDB" id="582849at2759"/>
<dbReference type="PANTHER" id="PTHR33085:SF47">
    <property type="entry name" value="OS02G0513400 PROTEIN"/>
    <property type="match status" value="1"/>
</dbReference>
<organism evidence="1 2">
    <name type="scientific">Dichanthelium oligosanthes</name>
    <dbReference type="NCBI Taxonomy" id="888268"/>
    <lineage>
        <taxon>Eukaryota</taxon>
        <taxon>Viridiplantae</taxon>
        <taxon>Streptophyta</taxon>
        <taxon>Embryophyta</taxon>
        <taxon>Tracheophyta</taxon>
        <taxon>Spermatophyta</taxon>
        <taxon>Magnoliopsida</taxon>
        <taxon>Liliopsida</taxon>
        <taxon>Poales</taxon>
        <taxon>Poaceae</taxon>
        <taxon>PACMAD clade</taxon>
        <taxon>Panicoideae</taxon>
        <taxon>Panicodae</taxon>
        <taxon>Paniceae</taxon>
        <taxon>Dichantheliinae</taxon>
        <taxon>Dichanthelium</taxon>
    </lineage>
</organism>
<dbReference type="InterPro" id="IPR012871">
    <property type="entry name" value="DUF1668_ORYSA"/>
</dbReference>
<sequence length="188" mass="21117">MLRSEKITCHALHPGERTIFMSTDSNCTYSLDTSNGGWKELGDWVLPFKGQAYFDRDLEAWVGLHGKEDGCVGLCPVASRSAAATQPPECTMLKEKLCRYREGDAKYHRSSMWLRTKATTLTYMGDSIFCLVKSSEHVDRGGSVVHVTVFGLKYHNNGELRTKAHRTTRSYAVSKNGGTRFSHATFWI</sequence>
<dbReference type="PANTHER" id="PTHR33085">
    <property type="entry name" value="OS12G0113100 PROTEIN-RELATED"/>
    <property type="match status" value="1"/>
</dbReference>
<dbReference type="Proteomes" id="UP000095767">
    <property type="component" value="Unassembled WGS sequence"/>
</dbReference>
<name>A0A1E5W0I4_9POAL</name>
<protein>
    <recommendedName>
        <fullName evidence="3">F-box/kelch-repeat protein</fullName>
    </recommendedName>
</protein>
<comment type="caution">
    <text evidence="1">The sequence shown here is derived from an EMBL/GenBank/DDBJ whole genome shotgun (WGS) entry which is preliminary data.</text>
</comment>
<proteinExistence type="predicted"/>
<accession>A0A1E5W0I4</accession>
<reference evidence="1 2" key="1">
    <citation type="submission" date="2016-09" db="EMBL/GenBank/DDBJ databases">
        <title>The draft genome of Dichanthelium oligosanthes: A C3 panicoid grass species.</title>
        <authorList>
            <person name="Studer A.J."/>
            <person name="Schnable J.C."/>
            <person name="Brutnell T.P."/>
        </authorList>
    </citation>
    <scope>NUCLEOTIDE SEQUENCE [LARGE SCALE GENOMIC DNA]</scope>
    <source>
        <strain evidence="2">cv. Kellogg 1175</strain>
        <tissue evidence="1">Leaf</tissue>
    </source>
</reference>
<evidence type="ECO:0008006" key="3">
    <source>
        <dbReference type="Google" id="ProtNLM"/>
    </source>
</evidence>
<dbReference type="AlphaFoldDB" id="A0A1E5W0I4"/>
<gene>
    <name evidence="1" type="ORF">BAE44_0008078</name>
</gene>
<evidence type="ECO:0000313" key="1">
    <source>
        <dbReference type="EMBL" id="OEL30903.1"/>
    </source>
</evidence>
<dbReference type="Pfam" id="PF07893">
    <property type="entry name" value="DUF1668"/>
    <property type="match status" value="1"/>
</dbReference>